<protein>
    <submittedName>
        <fullName evidence="1">Uncharacterized protein</fullName>
    </submittedName>
</protein>
<dbReference type="Proteomes" id="UP000268684">
    <property type="component" value="Chromosome II"/>
</dbReference>
<organism evidence="1 2">
    <name type="scientific">Burkholderia stabilis</name>
    <dbReference type="NCBI Taxonomy" id="95485"/>
    <lineage>
        <taxon>Bacteria</taxon>
        <taxon>Pseudomonadati</taxon>
        <taxon>Pseudomonadota</taxon>
        <taxon>Betaproteobacteria</taxon>
        <taxon>Burkholderiales</taxon>
        <taxon>Burkholderiaceae</taxon>
        <taxon>Burkholderia</taxon>
        <taxon>Burkholderia cepacia complex</taxon>
    </lineage>
</organism>
<dbReference type="EMBL" id="LR025743">
    <property type="protein sequence ID" value="VBB15435.1"/>
    <property type="molecule type" value="Genomic_DNA"/>
</dbReference>
<keyword evidence="2" id="KW-1185">Reference proteome</keyword>
<dbReference type="GeneID" id="71058049"/>
<reference evidence="1 2" key="1">
    <citation type="submission" date="2017-11" db="EMBL/GenBank/DDBJ databases">
        <authorList>
            <person name="Seth-Smith MB H."/>
        </authorList>
    </citation>
    <scope>NUCLEOTIDE SEQUENCE [LARGE SCALE GENOMIC DNA]</scope>
    <source>
        <strain evidence="1">E</strain>
    </source>
</reference>
<sequence>MRIKPWAQMPTEWITDSRIMEFKWTSDGSAGTAALMLFFVLCQCVSDRRLRTIESGPVVVDQLAANAIVSPYAQHLSDDAAGEIGLHVAALAGVDLDGAQPAIVEAVAHVTYDEFGDLTGLSRKSISAGLKLLEERGMIRRYSSTRTSEYVVKGLEPLKRWAKLPGRALLSPTQTSFKPFAHFSLRSKNELNALKLHFYYASVRNAQHAFSECTFETIHKKTGVAERDITRANAFLLNAGMMSRYGREELELGSQIYSANRYYMEGYNGLFIQKAGGTTAASAAQA</sequence>
<dbReference type="SUPFAM" id="SSF46785">
    <property type="entry name" value="Winged helix' DNA-binding domain"/>
    <property type="match status" value="1"/>
</dbReference>
<gene>
    <name evidence="1" type="ORF">BSTAB16_5631</name>
</gene>
<name>A0AAJ5T7C7_9BURK</name>
<evidence type="ECO:0000313" key="2">
    <source>
        <dbReference type="Proteomes" id="UP000268684"/>
    </source>
</evidence>
<accession>A0AAJ5T7C7</accession>
<dbReference type="RefSeq" id="WP_163012961.1">
    <property type="nucleotide sequence ID" value="NZ_LR025743.1"/>
</dbReference>
<dbReference type="InterPro" id="IPR036390">
    <property type="entry name" value="WH_DNA-bd_sf"/>
</dbReference>
<dbReference type="AlphaFoldDB" id="A0AAJ5T7C7"/>
<proteinExistence type="predicted"/>
<evidence type="ECO:0000313" key="1">
    <source>
        <dbReference type="EMBL" id="VBB15435.1"/>
    </source>
</evidence>